<reference evidence="3" key="1">
    <citation type="submission" date="2021-02" db="EMBL/GenBank/DDBJ databases">
        <authorList>
            <person name="Nowell W R."/>
        </authorList>
    </citation>
    <scope>NUCLEOTIDE SEQUENCE</scope>
</reference>
<evidence type="ECO:0000313" key="4">
    <source>
        <dbReference type="Proteomes" id="UP000663881"/>
    </source>
</evidence>
<evidence type="ECO:0000313" key="3">
    <source>
        <dbReference type="EMBL" id="CAF3951432.1"/>
    </source>
</evidence>
<evidence type="ECO:0000313" key="2">
    <source>
        <dbReference type="EMBL" id="CAF0829059.1"/>
    </source>
</evidence>
<keyword evidence="1" id="KW-0732">Signal</keyword>
<gene>
    <name evidence="3" type="ORF">OKA104_LOCUS26981</name>
    <name evidence="2" type="ORF">VCS650_LOCUS5500</name>
</gene>
<evidence type="ECO:0000256" key="1">
    <source>
        <dbReference type="SAM" id="SignalP"/>
    </source>
</evidence>
<accession>A0A819KM79</accession>
<dbReference type="Proteomes" id="UP000663891">
    <property type="component" value="Unassembled WGS sequence"/>
</dbReference>
<dbReference type="EMBL" id="CAJOAY010002425">
    <property type="protein sequence ID" value="CAF3951432.1"/>
    <property type="molecule type" value="Genomic_DNA"/>
</dbReference>
<dbReference type="OrthoDB" id="10074564at2759"/>
<comment type="caution">
    <text evidence="3">The sequence shown here is derived from an EMBL/GenBank/DDBJ whole genome shotgun (WGS) entry which is preliminary data.</text>
</comment>
<dbReference type="AlphaFoldDB" id="A0A819KM79"/>
<feature type="chain" id="PRO_5035693135" evidence="1">
    <location>
        <begin position="20"/>
        <end position="221"/>
    </location>
</feature>
<proteinExistence type="predicted"/>
<dbReference type="Proteomes" id="UP000663881">
    <property type="component" value="Unassembled WGS sequence"/>
</dbReference>
<protein>
    <submittedName>
        <fullName evidence="3">Uncharacterized protein</fullName>
    </submittedName>
</protein>
<sequence>MHRILIVLSYVIFISFISGASFKSRTSSDSDAIELTDLWEKLWASKPAEYNEIEPFIYCKPIETCCEGKQRQKTILMSLFNTFDFNKINRFRKIIGSCVNSTEQNEVDKWCQTFSQETIELQDPEINYQVRQFEQLTMEFLEKLEKIDDDVADLCGNETTYAFMCLSDKKVIQRCFRKLLRNAIKRLGYKSYRKLIMEIKQALIDINQKWSEISIKNEETN</sequence>
<feature type="signal peptide" evidence="1">
    <location>
        <begin position="1"/>
        <end position="19"/>
    </location>
</feature>
<organism evidence="3 4">
    <name type="scientific">Adineta steineri</name>
    <dbReference type="NCBI Taxonomy" id="433720"/>
    <lineage>
        <taxon>Eukaryota</taxon>
        <taxon>Metazoa</taxon>
        <taxon>Spiralia</taxon>
        <taxon>Gnathifera</taxon>
        <taxon>Rotifera</taxon>
        <taxon>Eurotatoria</taxon>
        <taxon>Bdelloidea</taxon>
        <taxon>Adinetida</taxon>
        <taxon>Adinetidae</taxon>
        <taxon>Adineta</taxon>
    </lineage>
</organism>
<name>A0A819KM79_9BILA</name>
<dbReference type="EMBL" id="CAJNON010000032">
    <property type="protein sequence ID" value="CAF0829059.1"/>
    <property type="molecule type" value="Genomic_DNA"/>
</dbReference>